<name>A0AA48HYR6_9FIRM</name>
<gene>
    <name evidence="1" type="ORF">CfP315_0796</name>
</gene>
<proteinExistence type="predicted"/>
<organism evidence="1">
    <name type="scientific">Candidatus Improbicoccus pseudotrichonymphae</name>
    <dbReference type="NCBI Taxonomy" id="3033792"/>
    <lineage>
        <taxon>Bacteria</taxon>
        <taxon>Bacillati</taxon>
        <taxon>Bacillota</taxon>
        <taxon>Clostridia</taxon>
        <taxon>Candidatus Improbicoccus</taxon>
    </lineage>
</organism>
<dbReference type="AlphaFoldDB" id="A0AA48HYR6"/>
<evidence type="ECO:0000313" key="1">
    <source>
        <dbReference type="EMBL" id="BED92194.1"/>
    </source>
</evidence>
<dbReference type="EMBL" id="AP027924">
    <property type="protein sequence ID" value="BED92194.1"/>
    <property type="molecule type" value="Genomic_DNA"/>
</dbReference>
<dbReference type="Proteomes" id="UP001337580">
    <property type="component" value="Chromosome"/>
</dbReference>
<sequence>MAYKTIKHLRLILLEETENNANNSNIFRYILRHISLINGLLYRDIAFAGSLSYRIGELLPTLCEGRCSQFILNDIFRRIEIFLDEKVFQALCAFVEKLPASMKACFDCVNRR</sequence>
<protein>
    <submittedName>
        <fullName evidence="1">Uncharacterized protein</fullName>
    </submittedName>
</protein>
<dbReference type="KEGG" id="ips:CfP315_0796"/>
<accession>A0AA48HYR6</accession>
<reference evidence="1" key="1">
    <citation type="journal article" date="2023" name="ISME J.">
        <title>Emergence of putative energy parasites within Clostridia revealed by genome analysis of a novel endosymbiotic clade.</title>
        <authorList>
            <person name="Takahashi K."/>
            <person name="Kuwahara H."/>
            <person name="Horikawa Y."/>
            <person name="Izawa K."/>
            <person name="Kato D."/>
            <person name="Inagaki T."/>
            <person name="Yuki M."/>
            <person name="Ohkuma M."/>
            <person name="Hongoh Y."/>
        </authorList>
    </citation>
    <scope>NUCLEOTIDE SEQUENCE</scope>
    <source>
        <strain evidence="1">CfP3-15</strain>
    </source>
</reference>